<evidence type="ECO:0000256" key="2">
    <source>
        <dbReference type="ARBA" id="ARBA00023125"/>
    </source>
</evidence>
<evidence type="ECO:0000256" key="1">
    <source>
        <dbReference type="ARBA" id="ARBA00023015"/>
    </source>
</evidence>
<dbReference type="RefSeq" id="WP_091309575.1">
    <property type="nucleotide sequence ID" value="NZ_FNSO01000004.1"/>
</dbReference>
<keyword evidence="2 5" id="KW-0238">DNA-binding</keyword>
<keyword evidence="6" id="KW-1185">Reference proteome</keyword>
<dbReference type="PROSITE" id="PS50932">
    <property type="entry name" value="HTH_LACI_2"/>
    <property type="match status" value="1"/>
</dbReference>
<keyword evidence="1" id="KW-0805">Transcription regulation</keyword>
<feature type="domain" description="HTH lacI-type" evidence="4">
    <location>
        <begin position="2"/>
        <end position="56"/>
    </location>
</feature>
<evidence type="ECO:0000256" key="3">
    <source>
        <dbReference type="ARBA" id="ARBA00023163"/>
    </source>
</evidence>
<dbReference type="STRING" id="208445.SAMN04489727_4023"/>
<dbReference type="SMART" id="SM00354">
    <property type="entry name" value="HTH_LACI"/>
    <property type="match status" value="1"/>
</dbReference>
<dbReference type="CDD" id="cd01392">
    <property type="entry name" value="HTH_LacI"/>
    <property type="match status" value="1"/>
</dbReference>
<gene>
    <name evidence="5" type="ORF">SAMN04489727_4023</name>
</gene>
<proteinExistence type="predicted"/>
<dbReference type="PROSITE" id="PS00356">
    <property type="entry name" value="HTH_LACI_1"/>
    <property type="match status" value="1"/>
</dbReference>
<organism evidence="5 6">
    <name type="scientific">Amycolatopsis tolypomycina</name>
    <dbReference type="NCBI Taxonomy" id="208445"/>
    <lineage>
        <taxon>Bacteria</taxon>
        <taxon>Bacillati</taxon>
        <taxon>Actinomycetota</taxon>
        <taxon>Actinomycetes</taxon>
        <taxon>Pseudonocardiales</taxon>
        <taxon>Pseudonocardiaceae</taxon>
        <taxon>Amycolatopsis</taxon>
    </lineage>
</organism>
<dbReference type="GO" id="GO:0003700">
    <property type="term" value="F:DNA-binding transcription factor activity"/>
    <property type="evidence" value="ECO:0007669"/>
    <property type="project" value="TreeGrafter"/>
</dbReference>
<dbReference type="OrthoDB" id="3657250at2"/>
<evidence type="ECO:0000313" key="6">
    <source>
        <dbReference type="Proteomes" id="UP000199622"/>
    </source>
</evidence>
<dbReference type="Pfam" id="PF13377">
    <property type="entry name" value="Peripla_BP_3"/>
    <property type="match status" value="1"/>
</dbReference>
<name>A0A1H4T4X5_9PSEU</name>
<dbReference type="SUPFAM" id="SSF53822">
    <property type="entry name" value="Periplasmic binding protein-like I"/>
    <property type="match status" value="1"/>
</dbReference>
<dbReference type="GO" id="GO:0000976">
    <property type="term" value="F:transcription cis-regulatory region binding"/>
    <property type="evidence" value="ECO:0007669"/>
    <property type="project" value="TreeGrafter"/>
</dbReference>
<dbReference type="Proteomes" id="UP000199622">
    <property type="component" value="Unassembled WGS sequence"/>
</dbReference>
<sequence>MPSIRDVARQAQVSTATASRALRGLPSVTAQTRARVERAAAELDYVIPFNASSLASGRTNSVGIVVPYVSRWFFGTVIAGAEAVLREAGLDLVVYGVPDAAARARFFDRLPVRRRVDAVLVLSLPLTAAEAEALRALRVPVVLVGSTADGIPSVRIDDLAAAAQAVRHLTGLGHRRIGLLGETDPPPHGFTTPGRRRNGYLRALAEAGIEPEPALEAAGGFTAAAGETAMARLLALPSPPTAVFAMSDEMAFGALKTLRRARVGIPAEVSVIGFDDHELAGALDLTTIAQPVTAQGERAALLLLDQLHDRPPATDVVLGTELVRRGSTGPAPAAR</sequence>
<dbReference type="Gene3D" id="3.40.50.2300">
    <property type="match status" value="2"/>
</dbReference>
<dbReference type="InterPro" id="IPR046335">
    <property type="entry name" value="LacI/GalR-like_sensor"/>
</dbReference>
<dbReference type="AlphaFoldDB" id="A0A1H4T4X5"/>
<reference evidence="6" key="1">
    <citation type="submission" date="2016-10" db="EMBL/GenBank/DDBJ databases">
        <authorList>
            <person name="Varghese N."/>
            <person name="Submissions S."/>
        </authorList>
    </citation>
    <scope>NUCLEOTIDE SEQUENCE [LARGE SCALE GENOMIC DNA]</scope>
    <source>
        <strain evidence="6">DSM 44544</strain>
    </source>
</reference>
<dbReference type="PANTHER" id="PTHR30146">
    <property type="entry name" value="LACI-RELATED TRANSCRIPTIONAL REPRESSOR"/>
    <property type="match status" value="1"/>
</dbReference>
<dbReference type="Pfam" id="PF00356">
    <property type="entry name" value="LacI"/>
    <property type="match status" value="1"/>
</dbReference>
<dbReference type="Gene3D" id="1.10.260.40">
    <property type="entry name" value="lambda repressor-like DNA-binding domains"/>
    <property type="match status" value="1"/>
</dbReference>
<evidence type="ECO:0000313" key="5">
    <source>
        <dbReference type="EMBL" id="SEC51204.1"/>
    </source>
</evidence>
<dbReference type="SUPFAM" id="SSF47413">
    <property type="entry name" value="lambda repressor-like DNA-binding domains"/>
    <property type="match status" value="1"/>
</dbReference>
<dbReference type="PANTHER" id="PTHR30146:SF109">
    <property type="entry name" value="HTH-TYPE TRANSCRIPTIONAL REGULATOR GALS"/>
    <property type="match status" value="1"/>
</dbReference>
<dbReference type="CDD" id="cd06267">
    <property type="entry name" value="PBP1_LacI_sugar_binding-like"/>
    <property type="match status" value="1"/>
</dbReference>
<dbReference type="InterPro" id="IPR000843">
    <property type="entry name" value="HTH_LacI"/>
</dbReference>
<dbReference type="InterPro" id="IPR028082">
    <property type="entry name" value="Peripla_BP_I"/>
</dbReference>
<evidence type="ECO:0000259" key="4">
    <source>
        <dbReference type="PROSITE" id="PS50932"/>
    </source>
</evidence>
<protein>
    <submittedName>
        <fullName evidence="5">DNA-binding transcriptional regulator, LacI/PurR family</fullName>
    </submittedName>
</protein>
<accession>A0A1H4T4X5</accession>
<dbReference type="InterPro" id="IPR010982">
    <property type="entry name" value="Lambda_DNA-bd_dom_sf"/>
</dbReference>
<keyword evidence="3" id="KW-0804">Transcription</keyword>
<dbReference type="EMBL" id="FNSO01000004">
    <property type="protein sequence ID" value="SEC51204.1"/>
    <property type="molecule type" value="Genomic_DNA"/>
</dbReference>